<evidence type="ECO:0000313" key="3">
    <source>
        <dbReference type="EMBL" id="AGI66089.1"/>
    </source>
</evidence>
<dbReference type="Pfam" id="PF00665">
    <property type="entry name" value="rve"/>
    <property type="match status" value="1"/>
</dbReference>
<dbReference type="AlphaFoldDB" id="M9R0E4"/>
<organism evidence="3 4">
    <name type="scientific">Octadecabacter antarcticus 307</name>
    <dbReference type="NCBI Taxonomy" id="391626"/>
    <lineage>
        <taxon>Bacteria</taxon>
        <taxon>Pseudomonadati</taxon>
        <taxon>Pseudomonadota</taxon>
        <taxon>Alphaproteobacteria</taxon>
        <taxon>Rhodobacterales</taxon>
        <taxon>Roseobacteraceae</taxon>
        <taxon>Octadecabacter</taxon>
    </lineage>
</organism>
<dbReference type="PANTHER" id="PTHR10948:SF23">
    <property type="entry name" value="TRANSPOSASE INSI FOR INSERTION SEQUENCE ELEMENT IS30A-RELATED"/>
    <property type="match status" value="1"/>
</dbReference>
<dbReference type="InterPro" id="IPR036397">
    <property type="entry name" value="RNaseH_sf"/>
</dbReference>
<gene>
    <name evidence="3" type="ORF">OAN307_c03320</name>
</gene>
<dbReference type="HOGENOM" id="CLU_035706_0_0_5"/>
<sequence length="386" mass="44496">MKYRTRTSYTDQQKSEMWDRWQRGDSMGSIGRHFNRASSSIFPHLVRTGGIRPADRARSQCALSLIEREVISRGLVTKQSFRLIAQNLNRSPSTISREVRRNGGRQAYRATPSDQRAWDCAARPKLCKLSFNDPLCHLIARKLRRKWSPQQIAGWLKRRYPDEEQNRVSHETIYRSLYVQTRGVLKKELQECLRSPRAIRRSRHATQKGLELRKIKNAVSISERPAEVEDRAVPGHWEGDLIAGSNNSYIATLVERHSRFVMLAKVTNKDTQSVTTALIKQARKLPRELYKSLTWDRGSEMAGHRKFTVATNIDVYFCDPQSPWQRGSNENTNRLLRRCFPKGTDISGFSHAKLSAVARQLNERPRKTLQYHTPAEKLEACVAATR</sequence>
<dbReference type="PANTHER" id="PTHR10948">
    <property type="entry name" value="TRANSPOSASE"/>
    <property type="match status" value="1"/>
</dbReference>
<name>M9R0E4_9RHOB</name>
<evidence type="ECO:0000259" key="2">
    <source>
        <dbReference type="PROSITE" id="PS50994"/>
    </source>
</evidence>
<reference evidence="3 4" key="1">
    <citation type="journal article" date="2013" name="PLoS ONE">
        <title>Poles Apart: Arctic and Antarctic Octadecabacter strains Share High Genome Plasticity and a New Type of Xanthorhodopsin.</title>
        <authorList>
            <person name="Vollmers J."/>
            <person name="Voget S."/>
            <person name="Dietrich S."/>
            <person name="Gollnow K."/>
            <person name="Smits M."/>
            <person name="Meyer K."/>
            <person name="Brinkhoff T."/>
            <person name="Simon M."/>
            <person name="Daniel R."/>
        </authorList>
    </citation>
    <scope>NUCLEOTIDE SEQUENCE [LARGE SCALE GENOMIC DNA]</scope>
    <source>
        <strain evidence="3 4">307</strain>
    </source>
</reference>
<accession>M9R0E4</accession>
<dbReference type="GO" id="GO:0004803">
    <property type="term" value="F:transposase activity"/>
    <property type="evidence" value="ECO:0007669"/>
    <property type="project" value="TreeGrafter"/>
</dbReference>
<dbReference type="GO" id="GO:0032196">
    <property type="term" value="P:transposition"/>
    <property type="evidence" value="ECO:0007669"/>
    <property type="project" value="TreeGrafter"/>
</dbReference>
<dbReference type="PROSITE" id="PS50994">
    <property type="entry name" value="INTEGRASE"/>
    <property type="match status" value="1"/>
</dbReference>
<dbReference type="Proteomes" id="UP000005307">
    <property type="component" value="Chromosome"/>
</dbReference>
<dbReference type="NCBIfam" id="NF033563">
    <property type="entry name" value="transpos_IS30"/>
    <property type="match status" value="1"/>
</dbReference>
<dbReference type="InterPro" id="IPR012337">
    <property type="entry name" value="RNaseH-like_sf"/>
</dbReference>
<dbReference type="GO" id="GO:0003676">
    <property type="term" value="F:nucleic acid binding"/>
    <property type="evidence" value="ECO:0007669"/>
    <property type="project" value="InterPro"/>
</dbReference>
<dbReference type="Gene3D" id="3.30.420.10">
    <property type="entry name" value="Ribonuclease H-like superfamily/Ribonuclease H"/>
    <property type="match status" value="1"/>
</dbReference>
<dbReference type="eggNOG" id="COG2826">
    <property type="taxonomic scope" value="Bacteria"/>
</dbReference>
<dbReference type="KEGG" id="oat:OAN307_c03320"/>
<dbReference type="GO" id="GO:0015074">
    <property type="term" value="P:DNA integration"/>
    <property type="evidence" value="ECO:0007669"/>
    <property type="project" value="InterPro"/>
</dbReference>
<dbReference type="GO" id="GO:0006310">
    <property type="term" value="P:DNA recombination"/>
    <property type="evidence" value="ECO:0007669"/>
    <property type="project" value="UniProtKB-KW"/>
</dbReference>
<evidence type="ECO:0000313" key="4">
    <source>
        <dbReference type="Proteomes" id="UP000005307"/>
    </source>
</evidence>
<dbReference type="InterPro" id="IPR051917">
    <property type="entry name" value="Transposase-Integrase"/>
</dbReference>
<dbReference type="Pfam" id="PF13936">
    <property type="entry name" value="HTH_38"/>
    <property type="match status" value="1"/>
</dbReference>
<protein>
    <submittedName>
        <fullName evidence="3">IS30-family transposase</fullName>
    </submittedName>
</protein>
<evidence type="ECO:0000256" key="1">
    <source>
        <dbReference type="ARBA" id="ARBA00023172"/>
    </source>
</evidence>
<dbReference type="InterPro" id="IPR025246">
    <property type="entry name" value="IS30-like_HTH"/>
</dbReference>
<feature type="domain" description="Integrase catalytic" evidence="2">
    <location>
        <begin position="221"/>
        <end position="382"/>
    </location>
</feature>
<dbReference type="RefSeq" id="WP_015498147.1">
    <property type="nucleotide sequence ID" value="NC_020911.1"/>
</dbReference>
<dbReference type="OrthoDB" id="9803231at2"/>
<keyword evidence="1" id="KW-0233">DNA recombination</keyword>
<dbReference type="SUPFAM" id="SSF53098">
    <property type="entry name" value="Ribonuclease H-like"/>
    <property type="match status" value="1"/>
</dbReference>
<dbReference type="InterPro" id="IPR001584">
    <property type="entry name" value="Integrase_cat-core"/>
</dbReference>
<dbReference type="EMBL" id="CP003740">
    <property type="protein sequence ID" value="AGI66089.1"/>
    <property type="molecule type" value="Genomic_DNA"/>
</dbReference>
<keyword evidence="4" id="KW-1185">Reference proteome</keyword>
<proteinExistence type="predicted"/>
<dbReference type="GO" id="GO:0005829">
    <property type="term" value="C:cytosol"/>
    <property type="evidence" value="ECO:0007669"/>
    <property type="project" value="TreeGrafter"/>
</dbReference>
<dbReference type="InterPro" id="IPR053392">
    <property type="entry name" value="Transposase_IS30-like"/>
</dbReference>